<reference evidence="1" key="1">
    <citation type="submission" date="2020-06" db="EMBL/GenBank/DDBJ databases">
        <authorList>
            <person name="Li T."/>
            <person name="Hu X."/>
            <person name="Zhang T."/>
            <person name="Song X."/>
            <person name="Zhang H."/>
            <person name="Dai N."/>
            <person name="Sheng W."/>
            <person name="Hou X."/>
            <person name="Wei L."/>
        </authorList>
    </citation>
    <scope>NUCLEOTIDE SEQUENCE</scope>
    <source>
        <strain evidence="1">KEN1</strain>
        <tissue evidence="1">Leaf</tissue>
    </source>
</reference>
<protein>
    <submittedName>
        <fullName evidence="1">Uncharacterized protein</fullName>
    </submittedName>
</protein>
<comment type="caution">
    <text evidence="1">The sequence shown here is derived from an EMBL/GenBank/DDBJ whole genome shotgun (WGS) entry which is preliminary data.</text>
</comment>
<reference evidence="1" key="2">
    <citation type="journal article" date="2024" name="Plant">
        <title>Genomic evolution and insights into agronomic trait innovations of Sesamum species.</title>
        <authorList>
            <person name="Miao H."/>
            <person name="Wang L."/>
            <person name="Qu L."/>
            <person name="Liu H."/>
            <person name="Sun Y."/>
            <person name="Le M."/>
            <person name="Wang Q."/>
            <person name="Wei S."/>
            <person name="Zheng Y."/>
            <person name="Lin W."/>
            <person name="Duan Y."/>
            <person name="Cao H."/>
            <person name="Xiong S."/>
            <person name="Wang X."/>
            <person name="Wei L."/>
            <person name="Li C."/>
            <person name="Ma Q."/>
            <person name="Ju M."/>
            <person name="Zhao R."/>
            <person name="Li G."/>
            <person name="Mu C."/>
            <person name="Tian Q."/>
            <person name="Mei H."/>
            <person name="Zhang T."/>
            <person name="Gao T."/>
            <person name="Zhang H."/>
        </authorList>
    </citation>
    <scope>NUCLEOTIDE SEQUENCE</scope>
    <source>
        <strain evidence="1">KEN1</strain>
    </source>
</reference>
<dbReference type="AlphaFoldDB" id="A0AAW2XCD3"/>
<dbReference type="EMBL" id="JACGWN010000004">
    <property type="protein sequence ID" value="KAL0451780.1"/>
    <property type="molecule type" value="Genomic_DNA"/>
</dbReference>
<gene>
    <name evidence="1" type="ORF">Slati_1156100</name>
</gene>
<evidence type="ECO:0000313" key="1">
    <source>
        <dbReference type="EMBL" id="KAL0451780.1"/>
    </source>
</evidence>
<proteinExistence type="predicted"/>
<name>A0AAW2XCD3_9LAMI</name>
<organism evidence="1">
    <name type="scientific">Sesamum latifolium</name>
    <dbReference type="NCBI Taxonomy" id="2727402"/>
    <lineage>
        <taxon>Eukaryota</taxon>
        <taxon>Viridiplantae</taxon>
        <taxon>Streptophyta</taxon>
        <taxon>Embryophyta</taxon>
        <taxon>Tracheophyta</taxon>
        <taxon>Spermatophyta</taxon>
        <taxon>Magnoliopsida</taxon>
        <taxon>eudicotyledons</taxon>
        <taxon>Gunneridae</taxon>
        <taxon>Pentapetalae</taxon>
        <taxon>asterids</taxon>
        <taxon>lamiids</taxon>
        <taxon>Lamiales</taxon>
        <taxon>Pedaliaceae</taxon>
        <taxon>Sesamum</taxon>
    </lineage>
</organism>
<sequence>MGQRNKREFHQWRTAIEGIRNQVALLFLLLKVDEVARVWASIVKDSGPEMPSHAVSLSSCSRQDDTYPTCNMTIRAEQIPCDYHTSNDTADWIVLVGAGGVGPAFRSLVMHATLFVQGLPQDSLQR</sequence>
<accession>A0AAW2XCD3</accession>